<organism evidence="3 4">
    <name type="scientific">Operophtera brumata</name>
    <name type="common">Winter moth</name>
    <name type="synonym">Phalaena brumata</name>
    <dbReference type="NCBI Taxonomy" id="104452"/>
    <lineage>
        <taxon>Eukaryota</taxon>
        <taxon>Metazoa</taxon>
        <taxon>Ecdysozoa</taxon>
        <taxon>Arthropoda</taxon>
        <taxon>Hexapoda</taxon>
        <taxon>Insecta</taxon>
        <taxon>Pterygota</taxon>
        <taxon>Neoptera</taxon>
        <taxon>Endopterygota</taxon>
        <taxon>Lepidoptera</taxon>
        <taxon>Glossata</taxon>
        <taxon>Ditrysia</taxon>
        <taxon>Geometroidea</taxon>
        <taxon>Geometridae</taxon>
        <taxon>Larentiinae</taxon>
        <taxon>Operophtera</taxon>
    </lineage>
</organism>
<name>A0A0L7LEJ8_OPEBR</name>
<dbReference type="GO" id="GO:0016787">
    <property type="term" value="F:hydrolase activity"/>
    <property type="evidence" value="ECO:0007669"/>
    <property type="project" value="UniProtKB-KW"/>
</dbReference>
<dbReference type="InterPro" id="IPR021109">
    <property type="entry name" value="Peptidase_aspartic_dom_sf"/>
</dbReference>
<evidence type="ECO:0000256" key="1">
    <source>
        <dbReference type="ARBA" id="ARBA00022801"/>
    </source>
</evidence>
<dbReference type="EMBL" id="JTDY01001426">
    <property type="protein sequence ID" value="KOB73892.1"/>
    <property type="molecule type" value="Genomic_DNA"/>
</dbReference>
<feature type="domain" description="Retropepsins" evidence="2">
    <location>
        <begin position="225"/>
        <end position="305"/>
    </location>
</feature>
<evidence type="ECO:0000259" key="2">
    <source>
        <dbReference type="Pfam" id="PF00077"/>
    </source>
</evidence>
<dbReference type="InterPro" id="IPR018061">
    <property type="entry name" value="Retropepsins"/>
</dbReference>
<sequence length="364" mass="40948">MEFDLKTACSLIPVMNNNGNNIKGIIDSVEMYSEMLSEAGKKLLIKFVVKSRLSENAKLRVFREYTVVNDLITDLRKNLLPKQSFTAIQSRLLTAKQGWRTIDQYATEIEKLFTNLTVSQADGNSNNYAVLQPLNEKLAIKRFSEGLRDSRLSTIIAARNYENLMDATQGAKDEELSAESTPKGDEKIMNFSRGRGKSHAYNNFRNGQINYRGNSNSNVNSNYRDTGASLSVIKNDSLPCNSAIIGEETSVNGIAGQMTSTGFVHLSLMHLEDKHRVEFDIKLHIFDNIPLKADGILGLDFLCRYASNINLKTNIITLSKYGMEYSLKLFDTIDYSNEVLHIPARRSIGKVRNNRLPVKILNMT</sequence>
<comment type="caution">
    <text evidence="3">The sequence shown here is derived from an EMBL/GenBank/DDBJ whole genome shotgun (WGS) entry which is preliminary data.</text>
</comment>
<keyword evidence="1" id="KW-0378">Hydrolase</keyword>
<dbReference type="Gene3D" id="2.40.70.10">
    <property type="entry name" value="Acid Proteases"/>
    <property type="match status" value="1"/>
</dbReference>
<dbReference type="Proteomes" id="UP000037510">
    <property type="component" value="Unassembled WGS sequence"/>
</dbReference>
<accession>A0A0L7LEJ8</accession>
<keyword evidence="4" id="KW-1185">Reference proteome</keyword>
<reference evidence="3 4" key="1">
    <citation type="journal article" date="2015" name="Genome Biol. Evol.">
        <title>The genome of winter moth (Operophtera brumata) provides a genomic perspective on sexual dimorphism and phenology.</title>
        <authorList>
            <person name="Derks M.F."/>
            <person name="Smit S."/>
            <person name="Salis L."/>
            <person name="Schijlen E."/>
            <person name="Bossers A."/>
            <person name="Mateman C."/>
            <person name="Pijl A.S."/>
            <person name="de Ridder D."/>
            <person name="Groenen M.A."/>
            <person name="Visser M.E."/>
            <person name="Megens H.J."/>
        </authorList>
    </citation>
    <scope>NUCLEOTIDE SEQUENCE [LARGE SCALE GENOMIC DNA]</scope>
    <source>
        <strain evidence="3">WM2013NL</strain>
        <tissue evidence="3">Head and thorax</tissue>
    </source>
</reference>
<evidence type="ECO:0000313" key="4">
    <source>
        <dbReference type="Proteomes" id="UP000037510"/>
    </source>
</evidence>
<evidence type="ECO:0000313" key="3">
    <source>
        <dbReference type="EMBL" id="KOB73892.1"/>
    </source>
</evidence>
<dbReference type="AlphaFoldDB" id="A0A0L7LEJ8"/>
<protein>
    <recommendedName>
        <fullName evidence="2">Retropepsins domain-containing protein</fullName>
    </recommendedName>
</protein>
<dbReference type="SUPFAM" id="SSF50630">
    <property type="entry name" value="Acid proteases"/>
    <property type="match status" value="1"/>
</dbReference>
<proteinExistence type="predicted"/>
<dbReference type="Pfam" id="PF00077">
    <property type="entry name" value="RVP"/>
    <property type="match status" value="1"/>
</dbReference>
<dbReference type="STRING" id="104452.A0A0L7LEJ8"/>
<gene>
    <name evidence="3" type="ORF">OBRU01_10041</name>
</gene>